<dbReference type="InterPro" id="IPR008995">
    <property type="entry name" value="Mo/tungstate-bd_C_term_dom"/>
</dbReference>
<dbReference type="FunFam" id="3.40.50.300:FF:000425">
    <property type="entry name" value="Probable ABC transporter, ATP-binding subunit"/>
    <property type="match status" value="1"/>
</dbReference>
<dbReference type="GO" id="GO:0005524">
    <property type="term" value="F:ATP binding"/>
    <property type="evidence" value="ECO:0007669"/>
    <property type="project" value="UniProtKB-KW"/>
</dbReference>
<evidence type="ECO:0000256" key="5">
    <source>
        <dbReference type="ARBA" id="ARBA00022840"/>
    </source>
</evidence>
<keyword evidence="4" id="KW-0547">Nucleotide-binding</keyword>
<evidence type="ECO:0000256" key="2">
    <source>
        <dbReference type="ARBA" id="ARBA00022448"/>
    </source>
</evidence>
<evidence type="ECO:0000259" key="9">
    <source>
        <dbReference type="PROSITE" id="PS50893"/>
    </source>
</evidence>
<dbReference type="InterPro" id="IPR017871">
    <property type="entry name" value="ABC_transporter-like_CS"/>
</dbReference>
<keyword evidence="7" id="KW-0764">Sulfate transport</keyword>
<evidence type="ECO:0000313" key="10">
    <source>
        <dbReference type="EMBL" id="KLK94569.1"/>
    </source>
</evidence>
<evidence type="ECO:0000256" key="3">
    <source>
        <dbReference type="ARBA" id="ARBA00022475"/>
    </source>
</evidence>
<dbReference type="InterPro" id="IPR003439">
    <property type="entry name" value="ABC_transporter-like_ATP-bd"/>
</dbReference>
<dbReference type="PATRIC" id="fig|1225564.3.peg.363"/>
<dbReference type="PROSITE" id="PS50893">
    <property type="entry name" value="ABC_TRANSPORTER_2"/>
    <property type="match status" value="1"/>
</dbReference>
<dbReference type="InterPro" id="IPR050093">
    <property type="entry name" value="ABC_SmlMolc_Importer"/>
</dbReference>
<dbReference type="EMBL" id="LCYG01000011">
    <property type="protein sequence ID" value="KLK94569.1"/>
    <property type="molecule type" value="Genomic_DNA"/>
</dbReference>
<keyword evidence="5 10" id="KW-0067">ATP-binding</keyword>
<reference evidence="10 11" key="1">
    <citation type="submission" date="2015-05" db="EMBL/GenBank/DDBJ databases">
        <title>Draft genome sequence of Microvirga vignae strain BR3299, a novel nitrogen fixing bacteria isolated from Brazil semi-aired region.</title>
        <authorList>
            <person name="Zilli J.E."/>
            <person name="Passos S.R."/>
            <person name="Leite J."/>
            <person name="Baldani J.I."/>
            <person name="Xavier G.R."/>
            <person name="Rumjaneck N.G."/>
            <person name="Simoes-Araujo J.L."/>
        </authorList>
    </citation>
    <scope>NUCLEOTIDE SEQUENCE [LARGE SCALE GENOMIC DNA]</scope>
    <source>
        <strain evidence="10 11">BR3299</strain>
    </source>
</reference>
<dbReference type="PROSITE" id="PS00211">
    <property type="entry name" value="ABC_TRANSPORTER_1"/>
    <property type="match status" value="1"/>
</dbReference>
<dbReference type="AlphaFoldDB" id="A0A0H1RHL9"/>
<protein>
    <submittedName>
        <fullName evidence="10">Sulfate ABC transporter ATP-binding protein</fullName>
    </submittedName>
</protein>
<dbReference type="SMART" id="SM00382">
    <property type="entry name" value="AAA"/>
    <property type="match status" value="1"/>
</dbReference>
<dbReference type="NCBIfam" id="TIGR00968">
    <property type="entry name" value="3a0106s01"/>
    <property type="match status" value="1"/>
</dbReference>
<keyword evidence="11" id="KW-1185">Reference proteome</keyword>
<proteinExistence type="inferred from homology"/>
<dbReference type="InterPro" id="IPR027417">
    <property type="entry name" value="P-loop_NTPase"/>
</dbReference>
<dbReference type="SUPFAM" id="SSF50331">
    <property type="entry name" value="MOP-like"/>
    <property type="match status" value="1"/>
</dbReference>
<dbReference type="Pfam" id="PF00005">
    <property type="entry name" value="ABC_tran"/>
    <property type="match status" value="1"/>
</dbReference>
<comment type="similarity">
    <text evidence="1">Belongs to the ABC transporter superfamily.</text>
</comment>
<keyword evidence="3" id="KW-1003">Cell membrane</keyword>
<gene>
    <name evidence="10" type="ORF">AA309_03095</name>
</gene>
<dbReference type="InterPro" id="IPR024765">
    <property type="entry name" value="TOBE-like"/>
</dbReference>
<evidence type="ECO:0000256" key="1">
    <source>
        <dbReference type="ARBA" id="ARBA00005417"/>
    </source>
</evidence>
<evidence type="ECO:0000313" key="11">
    <source>
        <dbReference type="Proteomes" id="UP000035489"/>
    </source>
</evidence>
<dbReference type="InterPro" id="IPR005666">
    <property type="entry name" value="Sulph_transpt1"/>
</dbReference>
<dbReference type="GO" id="GO:0015419">
    <property type="term" value="F:ABC-type sulfate transporter activity"/>
    <property type="evidence" value="ECO:0007669"/>
    <property type="project" value="InterPro"/>
</dbReference>
<dbReference type="GO" id="GO:0016887">
    <property type="term" value="F:ATP hydrolysis activity"/>
    <property type="evidence" value="ECO:0007669"/>
    <property type="project" value="InterPro"/>
</dbReference>
<dbReference type="GO" id="GO:0043190">
    <property type="term" value="C:ATP-binding cassette (ABC) transporter complex"/>
    <property type="evidence" value="ECO:0007669"/>
    <property type="project" value="InterPro"/>
</dbReference>
<evidence type="ECO:0000256" key="6">
    <source>
        <dbReference type="ARBA" id="ARBA00022967"/>
    </source>
</evidence>
<dbReference type="InterPro" id="IPR003593">
    <property type="entry name" value="AAA+_ATPase"/>
</dbReference>
<dbReference type="GO" id="GO:0015697">
    <property type="term" value="P:quaternary ammonium group transport"/>
    <property type="evidence" value="ECO:0007669"/>
    <property type="project" value="UniProtKB-ARBA"/>
</dbReference>
<accession>A0A0H1RHL9</accession>
<keyword evidence="8" id="KW-0472">Membrane</keyword>
<feature type="domain" description="ABC transporter" evidence="9">
    <location>
        <begin position="3"/>
        <end position="237"/>
    </location>
</feature>
<dbReference type="SUPFAM" id="SSF52540">
    <property type="entry name" value="P-loop containing nucleoside triphosphate hydrolases"/>
    <property type="match status" value="1"/>
</dbReference>
<dbReference type="CDD" id="cd03296">
    <property type="entry name" value="ABC_CysA_sulfate_importer"/>
    <property type="match status" value="1"/>
</dbReference>
<organism evidence="10 11">
    <name type="scientific">Microvirga vignae</name>
    <dbReference type="NCBI Taxonomy" id="1225564"/>
    <lineage>
        <taxon>Bacteria</taxon>
        <taxon>Pseudomonadati</taxon>
        <taxon>Pseudomonadota</taxon>
        <taxon>Alphaproteobacteria</taxon>
        <taxon>Hyphomicrobiales</taxon>
        <taxon>Methylobacteriaceae</taxon>
        <taxon>Microvirga</taxon>
    </lineage>
</organism>
<sequence length="349" mass="38495">MDIRVAGVTKEFGDLAALHDVHLDVRPGELLALLGPSGSGKTTLLRTIAGLVQADRGQVLFGGLDATHLPVQKRQVGFVFQHYALFKHMSVADNIAYGLQVRERAKRPSRAEIRRRTSELLDLVQLSGYENRFPAQLSGGQRQRVALARALAVEPRVLLLDEPFGALDAKVRKDLRAWLRDIHERTGKTTVFVTHDQDEALELADRVAVLNLGRLEQVGTPDEVQDQPATPFVMTFLGQATRFAADIRDGKVLVNERGVRADARDLAAGKASLYCRPWHLRPTPAGQGNFQGIVSGTRRLGSIRRIEVSGDDGTRLEVEIPLEANLQPGEQIGLEILDGVVFPDHWTPR</sequence>
<name>A0A0H1RHL9_9HYPH</name>
<keyword evidence="6" id="KW-1278">Translocase</keyword>
<comment type="caution">
    <text evidence="10">The sequence shown here is derived from an EMBL/GenBank/DDBJ whole genome shotgun (WGS) entry which is preliminary data.</text>
</comment>
<evidence type="ECO:0000256" key="4">
    <source>
        <dbReference type="ARBA" id="ARBA00022741"/>
    </source>
</evidence>
<dbReference type="PANTHER" id="PTHR42781">
    <property type="entry name" value="SPERMIDINE/PUTRESCINE IMPORT ATP-BINDING PROTEIN POTA"/>
    <property type="match status" value="1"/>
</dbReference>
<dbReference type="Proteomes" id="UP000035489">
    <property type="component" value="Unassembled WGS sequence"/>
</dbReference>
<dbReference type="STRING" id="1225564.AA309_03095"/>
<dbReference type="Pfam" id="PF12857">
    <property type="entry name" value="TOBE_3"/>
    <property type="match status" value="1"/>
</dbReference>
<evidence type="ECO:0000256" key="8">
    <source>
        <dbReference type="ARBA" id="ARBA00023136"/>
    </source>
</evidence>
<keyword evidence="2" id="KW-0813">Transport</keyword>
<evidence type="ECO:0000256" key="7">
    <source>
        <dbReference type="ARBA" id="ARBA00023032"/>
    </source>
</evidence>
<dbReference type="Gene3D" id="3.40.50.300">
    <property type="entry name" value="P-loop containing nucleotide triphosphate hydrolases"/>
    <property type="match status" value="1"/>
</dbReference>
<dbReference type="PANTHER" id="PTHR42781:SF4">
    <property type="entry name" value="SPERMIDINE_PUTRESCINE IMPORT ATP-BINDING PROTEIN POTA"/>
    <property type="match status" value="1"/>
</dbReference>